<dbReference type="InterPro" id="IPR050312">
    <property type="entry name" value="IolE/XylAMocC-like"/>
</dbReference>
<dbReference type="Gene3D" id="3.20.20.150">
    <property type="entry name" value="Divalent-metal-dependent TIM barrel enzymes"/>
    <property type="match status" value="1"/>
</dbReference>
<dbReference type="Pfam" id="PF01261">
    <property type="entry name" value="AP_endonuc_2"/>
    <property type="match status" value="1"/>
</dbReference>
<dbReference type="InterPro" id="IPR013022">
    <property type="entry name" value="Xyl_isomerase-like_TIM-brl"/>
</dbReference>
<dbReference type="InterPro" id="IPR036237">
    <property type="entry name" value="Xyl_isomerase-like_sf"/>
</dbReference>
<protein>
    <submittedName>
        <fullName evidence="2">Sugar phosphate isomerase/epimerase</fullName>
    </submittedName>
</protein>
<dbReference type="PANTHER" id="PTHR12110">
    <property type="entry name" value="HYDROXYPYRUVATE ISOMERASE"/>
    <property type="match status" value="1"/>
</dbReference>
<dbReference type="PANTHER" id="PTHR12110:SF21">
    <property type="entry name" value="XYLOSE ISOMERASE-LIKE TIM BARREL DOMAIN-CONTAINING PROTEIN"/>
    <property type="match status" value="1"/>
</dbReference>
<dbReference type="SUPFAM" id="SSF51658">
    <property type="entry name" value="Xylose isomerase-like"/>
    <property type="match status" value="1"/>
</dbReference>
<evidence type="ECO:0000313" key="3">
    <source>
        <dbReference type="Proteomes" id="UP000308114"/>
    </source>
</evidence>
<name>A0A4U2PPL4_9BACL</name>
<dbReference type="GO" id="GO:0016853">
    <property type="term" value="F:isomerase activity"/>
    <property type="evidence" value="ECO:0007669"/>
    <property type="project" value="UniProtKB-KW"/>
</dbReference>
<keyword evidence="2" id="KW-0413">Isomerase</keyword>
<dbReference type="EMBL" id="PNXQ01000016">
    <property type="protein sequence ID" value="TKH41452.1"/>
    <property type="molecule type" value="Genomic_DNA"/>
</dbReference>
<reference evidence="2 3" key="1">
    <citation type="submission" date="2018-01" db="EMBL/GenBank/DDBJ databases">
        <title>Bacillales members from the olive rhizosphere are effective biological control agents against Verticillium dahliae.</title>
        <authorList>
            <person name="Gomez-Lama C."/>
            <person name="Legarda G."/>
            <person name="Ruano-Rosa D."/>
            <person name="Pizarro-Tobias P."/>
            <person name="Valverde-Corredor A."/>
            <person name="Niqui J.L."/>
            <person name="Trivino J.C."/>
            <person name="Roca A."/>
            <person name="Mercado-Blanco J."/>
        </authorList>
    </citation>
    <scope>NUCLEOTIDE SEQUENCE [LARGE SCALE GENOMIC DNA]</scope>
    <source>
        <strain evidence="2 3">PIC167</strain>
    </source>
</reference>
<proteinExistence type="predicted"/>
<sequence>MTVGVLAHLFGKLPYHELAAKVGAAGFTHIQLAPWRAISDVDFNKPGKFSPGLALSIAEAFRQHGVSISVLGCYLHFFEKDEELLRENVERFKELIRYASLLGAPMVAAEVGRNEDGSAYTERDWKVVKEVVRELADEAGKWGVFVGLEAANDHLVGTAVELATLLEEVPSSQIGVVIDPGNLLKTENLARQDEVIREAFQLLGPRIIAAHAKDRRLSSTGEIETVPPGFGDMNYGLYMELLEQYKPGVHIIMEAAQEHQMAESKRYIEGHRLAAQKVQEVQTKS</sequence>
<dbReference type="RefSeq" id="WP_137063131.1">
    <property type="nucleotide sequence ID" value="NZ_PNXQ01000016.1"/>
</dbReference>
<evidence type="ECO:0000259" key="1">
    <source>
        <dbReference type="Pfam" id="PF01261"/>
    </source>
</evidence>
<organism evidence="2 3">
    <name type="scientific">Paenibacillus terrae</name>
    <dbReference type="NCBI Taxonomy" id="159743"/>
    <lineage>
        <taxon>Bacteria</taxon>
        <taxon>Bacillati</taxon>
        <taxon>Bacillota</taxon>
        <taxon>Bacilli</taxon>
        <taxon>Bacillales</taxon>
        <taxon>Paenibacillaceae</taxon>
        <taxon>Paenibacillus</taxon>
    </lineage>
</organism>
<gene>
    <name evidence="2" type="ORF">C1I60_18935</name>
</gene>
<dbReference type="AlphaFoldDB" id="A0A4U2PPL4"/>
<feature type="domain" description="Xylose isomerase-like TIM barrel" evidence="1">
    <location>
        <begin position="21"/>
        <end position="268"/>
    </location>
</feature>
<dbReference type="Proteomes" id="UP000308114">
    <property type="component" value="Unassembled WGS sequence"/>
</dbReference>
<evidence type="ECO:0000313" key="2">
    <source>
        <dbReference type="EMBL" id="TKH41452.1"/>
    </source>
</evidence>
<comment type="caution">
    <text evidence="2">The sequence shown here is derived from an EMBL/GenBank/DDBJ whole genome shotgun (WGS) entry which is preliminary data.</text>
</comment>
<accession>A0A4U2PPL4</accession>